<evidence type="ECO:0000313" key="4">
    <source>
        <dbReference type="EMBL" id="PVZ13254.1"/>
    </source>
</evidence>
<dbReference type="Gene3D" id="2.120.10.30">
    <property type="entry name" value="TolB, C-terminal domain"/>
    <property type="match status" value="1"/>
</dbReference>
<dbReference type="EMBL" id="QEKW01000002">
    <property type="protein sequence ID" value="PVZ13254.1"/>
    <property type="molecule type" value="Genomic_DNA"/>
</dbReference>
<evidence type="ECO:0000256" key="1">
    <source>
        <dbReference type="ARBA" id="ARBA00008853"/>
    </source>
</evidence>
<comment type="similarity">
    <text evidence="1">Belongs to the SMP-30/CGR1 family.</text>
</comment>
<dbReference type="Pfam" id="PF08450">
    <property type="entry name" value="SGL"/>
    <property type="match status" value="1"/>
</dbReference>
<evidence type="ECO:0000256" key="2">
    <source>
        <dbReference type="ARBA" id="ARBA00022801"/>
    </source>
</evidence>
<sequence>MEREFTPVVEGMSYLECPRWHEGRIWFVDFYTHRVFSAREDGGDLRVEAEVPAQPSGLGWLPDGRLLVVSMRDARLLRREADGQLVTHAELGAHVGGHPNDMVVDDRGRAYVGNFGFDLMGGAPVETAALLRVDPDGTVTRVAEDLWFANGSVITDDGVLLVDETFGNRVSAFDIAPDGALSERRTWASFGDPPTERELEKALGQLAVAPDGCCLDAEGALWIADALGGRLLRIRAGGEVADELPVGTGVFACMLGGDDGRTLFACAAPDFHEEARRQAREAALLAVRVDVPHAGRP</sequence>
<organism evidence="4 5">
    <name type="scientific">Actinomycetospora cinnamomea</name>
    <dbReference type="NCBI Taxonomy" id="663609"/>
    <lineage>
        <taxon>Bacteria</taxon>
        <taxon>Bacillati</taxon>
        <taxon>Actinomycetota</taxon>
        <taxon>Actinomycetes</taxon>
        <taxon>Pseudonocardiales</taxon>
        <taxon>Pseudonocardiaceae</taxon>
        <taxon>Actinomycetospora</taxon>
    </lineage>
</organism>
<dbReference type="SUPFAM" id="SSF63829">
    <property type="entry name" value="Calcium-dependent phosphotriesterase"/>
    <property type="match status" value="1"/>
</dbReference>
<dbReference type="InterPro" id="IPR051262">
    <property type="entry name" value="SMP-30/CGR1_Lactonase"/>
</dbReference>
<keyword evidence="5" id="KW-1185">Reference proteome</keyword>
<accession>A0A2U1FM61</accession>
<dbReference type="InterPro" id="IPR013658">
    <property type="entry name" value="SGL"/>
</dbReference>
<dbReference type="PANTHER" id="PTHR47572">
    <property type="entry name" value="LIPOPROTEIN-RELATED"/>
    <property type="match status" value="1"/>
</dbReference>
<evidence type="ECO:0000259" key="3">
    <source>
        <dbReference type="Pfam" id="PF08450"/>
    </source>
</evidence>
<dbReference type="AlphaFoldDB" id="A0A2U1FM61"/>
<gene>
    <name evidence="4" type="ORF">C8D89_102404</name>
</gene>
<protein>
    <submittedName>
        <fullName evidence="4">Sugar lactone lactonase YvrE</fullName>
    </submittedName>
</protein>
<feature type="domain" description="SMP-30/Gluconolactonase/LRE-like region" evidence="3">
    <location>
        <begin position="16"/>
        <end position="265"/>
    </location>
</feature>
<dbReference type="PANTHER" id="PTHR47572:SF4">
    <property type="entry name" value="LACTONASE DRP35"/>
    <property type="match status" value="1"/>
</dbReference>
<proteinExistence type="inferred from homology"/>
<dbReference type="GO" id="GO:0016787">
    <property type="term" value="F:hydrolase activity"/>
    <property type="evidence" value="ECO:0007669"/>
    <property type="project" value="UniProtKB-KW"/>
</dbReference>
<evidence type="ECO:0000313" key="5">
    <source>
        <dbReference type="Proteomes" id="UP000245639"/>
    </source>
</evidence>
<keyword evidence="2" id="KW-0378">Hydrolase</keyword>
<comment type="caution">
    <text evidence="4">The sequence shown here is derived from an EMBL/GenBank/DDBJ whole genome shotgun (WGS) entry which is preliminary data.</text>
</comment>
<name>A0A2U1FM61_9PSEU</name>
<dbReference type="RefSeq" id="WP_243417901.1">
    <property type="nucleotide sequence ID" value="NZ_QEKW01000002.1"/>
</dbReference>
<reference evidence="4 5" key="1">
    <citation type="submission" date="2018-04" db="EMBL/GenBank/DDBJ databases">
        <title>Genomic Encyclopedia of Type Strains, Phase IV (KMG-IV): sequencing the most valuable type-strain genomes for metagenomic binning, comparative biology and taxonomic classification.</title>
        <authorList>
            <person name="Goeker M."/>
        </authorList>
    </citation>
    <scope>NUCLEOTIDE SEQUENCE [LARGE SCALE GENOMIC DNA]</scope>
    <source>
        <strain evidence="4 5">DSM 45771</strain>
    </source>
</reference>
<dbReference type="InterPro" id="IPR011042">
    <property type="entry name" value="6-blade_b-propeller_TolB-like"/>
</dbReference>
<dbReference type="Proteomes" id="UP000245639">
    <property type="component" value="Unassembled WGS sequence"/>
</dbReference>